<gene>
    <name evidence="2" type="ORF">B0A48_16590</name>
</gene>
<dbReference type="Proteomes" id="UP000192596">
    <property type="component" value="Unassembled WGS sequence"/>
</dbReference>
<feature type="region of interest" description="Disordered" evidence="1">
    <location>
        <begin position="322"/>
        <end position="342"/>
    </location>
</feature>
<reference evidence="3" key="1">
    <citation type="submission" date="2017-03" db="EMBL/GenBank/DDBJ databases">
        <title>Genomes of endolithic fungi from Antarctica.</title>
        <authorList>
            <person name="Coleine C."/>
            <person name="Masonjones S."/>
            <person name="Stajich J.E."/>
        </authorList>
    </citation>
    <scope>NUCLEOTIDE SEQUENCE [LARGE SCALE GENOMIC DNA]</scope>
    <source>
        <strain evidence="3">CCFEE 5527</strain>
    </source>
</reference>
<dbReference type="AlphaFoldDB" id="A0A1V8SF21"/>
<comment type="caution">
    <text evidence="2">The sequence shown here is derived from an EMBL/GenBank/DDBJ whole genome shotgun (WGS) entry which is preliminary data.</text>
</comment>
<feature type="region of interest" description="Disordered" evidence="1">
    <location>
        <begin position="384"/>
        <end position="417"/>
    </location>
</feature>
<protein>
    <submittedName>
        <fullName evidence="2">Uncharacterized protein</fullName>
    </submittedName>
</protein>
<feature type="region of interest" description="Disordered" evidence="1">
    <location>
        <begin position="1"/>
        <end position="29"/>
    </location>
</feature>
<proteinExistence type="predicted"/>
<feature type="compositionally biased region" description="Polar residues" evidence="1">
    <location>
        <begin position="133"/>
        <end position="144"/>
    </location>
</feature>
<name>A0A1V8SF21_9PEZI</name>
<feature type="region of interest" description="Disordered" evidence="1">
    <location>
        <begin position="180"/>
        <end position="248"/>
    </location>
</feature>
<feature type="compositionally biased region" description="Polar residues" evidence="1">
    <location>
        <begin position="212"/>
        <end position="225"/>
    </location>
</feature>
<feature type="region of interest" description="Disordered" evidence="1">
    <location>
        <begin position="80"/>
        <end position="164"/>
    </location>
</feature>
<dbReference type="InParanoid" id="A0A1V8SF21"/>
<evidence type="ECO:0000256" key="1">
    <source>
        <dbReference type="SAM" id="MobiDB-lite"/>
    </source>
</evidence>
<feature type="compositionally biased region" description="Low complexity" evidence="1">
    <location>
        <begin position="397"/>
        <end position="406"/>
    </location>
</feature>
<evidence type="ECO:0000313" key="3">
    <source>
        <dbReference type="Proteomes" id="UP000192596"/>
    </source>
</evidence>
<accession>A0A1V8SF21</accession>
<dbReference type="EMBL" id="NAJO01000054">
    <property type="protein sequence ID" value="OQN97431.1"/>
    <property type="molecule type" value="Genomic_DNA"/>
</dbReference>
<keyword evidence="3" id="KW-1185">Reference proteome</keyword>
<sequence>MDPSPVEPTKAAVPTTGITASTSPPRALKTHHPYAASLYDVPFMRPPEVIPDHVLSHEGGIVDASTRPDHHVLQDALVMPSSAADTSRTQFDRPTMQGRSHWERRLTNNKALPPHTALDPTPVATAFQGLGTPYSSQSPYTYGLSQPLAPTQRPPGSNTQNTLSGKRDRYLALDGAHDTYLPATSQQSRRKPARPPTQQPTSHLLALDGASAQPSRPHPSNNLNPNIDPALTSTTPKPTSNPPGPFTCHPCSQLPALTLPQLFPTQDEVLMHMHTQHNMPHSRLCCCGVCRFVFWDMEGDEAATGRGREWLRGGGFGEVGRVDGAGEKKSGGIVRTGDGTLGGGDVGGTAEHFAWPADTEQAAGQMGGDAAQLEGAFDEFVDFGAENGGPQFNLGDSSGRAGAGSAQDVQGWPDQPT</sequence>
<feature type="compositionally biased region" description="Polar residues" evidence="1">
    <location>
        <begin position="154"/>
        <end position="164"/>
    </location>
</feature>
<evidence type="ECO:0000313" key="2">
    <source>
        <dbReference type="EMBL" id="OQN97431.1"/>
    </source>
</evidence>
<organism evidence="2 3">
    <name type="scientific">Cryoendolithus antarcticus</name>
    <dbReference type="NCBI Taxonomy" id="1507870"/>
    <lineage>
        <taxon>Eukaryota</taxon>
        <taxon>Fungi</taxon>
        <taxon>Dikarya</taxon>
        <taxon>Ascomycota</taxon>
        <taxon>Pezizomycotina</taxon>
        <taxon>Dothideomycetes</taxon>
        <taxon>Dothideomycetidae</taxon>
        <taxon>Cladosporiales</taxon>
        <taxon>Cladosporiaceae</taxon>
        <taxon>Cryoendolithus</taxon>
    </lineage>
</organism>